<evidence type="ECO:0000313" key="4">
    <source>
        <dbReference type="Proteomes" id="UP000179360"/>
    </source>
</evidence>
<dbReference type="InterPro" id="IPR045584">
    <property type="entry name" value="Pilin-like"/>
</dbReference>
<reference evidence="3 4" key="1">
    <citation type="journal article" date="2016" name="Nat. Commun.">
        <title>Thousands of microbial genomes shed light on interconnected biogeochemical processes in an aquifer system.</title>
        <authorList>
            <person name="Anantharaman K."/>
            <person name="Brown C.T."/>
            <person name="Hug L.A."/>
            <person name="Sharon I."/>
            <person name="Castelle C.J."/>
            <person name="Probst A.J."/>
            <person name="Thomas B.C."/>
            <person name="Singh A."/>
            <person name="Wilkins M.J."/>
            <person name="Karaoz U."/>
            <person name="Brodie E.L."/>
            <person name="Williams K.H."/>
            <person name="Hubbard S.S."/>
            <person name="Banfield J.F."/>
        </authorList>
    </citation>
    <scope>NUCLEOTIDE SEQUENCE [LARGE SCALE GENOMIC DNA]</scope>
</reference>
<keyword evidence="2" id="KW-1133">Transmembrane helix</keyword>
<dbReference type="Pfam" id="PF16732">
    <property type="entry name" value="ComP_DUS"/>
    <property type="match status" value="1"/>
</dbReference>
<feature type="compositionally biased region" description="Polar residues" evidence="1">
    <location>
        <begin position="150"/>
        <end position="163"/>
    </location>
</feature>
<feature type="compositionally biased region" description="Basic and acidic residues" evidence="1">
    <location>
        <begin position="134"/>
        <end position="149"/>
    </location>
</feature>
<dbReference type="InterPro" id="IPR012902">
    <property type="entry name" value="N_methyl_site"/>
</dbReference>
<dbReference type="Proteomes" id="UP000179360">
    <property type="component" value="Unassembled WGS sequence"/>
</dbReference>
<sequence>MKKRQDRNAGFNLIELMIVVAILGIIAATVYPNYSRYMTQTRRSDAQVALVEAASRQERFFSQCRTYTTALDGNIPACSGLGFANGLSPDGHYLLAIAADTINADCAALASPITCGFTITADPNGAGVSGRQNNDGKSRIDSTGRKQWDKANNNSYTSKWTDK</sequence>
<accession>A0A1F6TM98</accession>
<protein>
    <recommendedName>
        <fullName evidence="5">Pilus assembly protein PilE</fullName>
    </recommendedName>
</protein>
<dbReference type="Gene3D" id="3.30.700.10">
    <property type="entry name" value="Glycoprotein, Type 4 Pilin"/>
    <property type="match status" value="1"/>
</dbReference>
<gene>
    <name evidence="3" type="ORF">A2637_00975</name>
</gene>
<evidence type="ECO:0000313" key="3">
    <source>
        <dbReference type="EMBL" id="OGI46263.1"/>
    </source>
</evidence>
<keyword evidence="2" id="KW-0812">Transmembrane</keyword>
<dbReference type="SUPFAM" id="SSF54523">
    <property type="entry name" value="Pili subunits"/>
    <property type="match status" value="1"/>
</dbReference>
<proteinExistence type="predicted"/>
<dbReference type="NCBIfam" id="TIGR02532">
    <property type="entry name" value="IV_pilin_GFxxxE"/>
    <property type="match status" value="1"/>
</dbReference>
<dbReference type="Pfam" id="PF07963">
    <property type="entry name" value="N_methyl"/>
    <property type="match status" value="1"/>
</dbReference>
<comment type="caution">
    <text evidence="3">The sequence shown here is derived from an EMBL/GenBank/DDBJ whole genome shotgun (WGS) entry which is preliminary data.</text>
</comment>
<feature type="transmembrane region" description="Helical" evidence="2">
    <location>
        <begin position="12"/>
        <end position="34"/>
    </location>
</feature>
<dbReference type="GO" id="GO:0043683">
    <property type="term" value="P:type IV pilus assembly"/>
    <property type="evidence" value="ECO:0007669"/>
    <property type="project" value="InterPro"/>
</dbReference>
<keyword evidence="2" id="KW-0472">Membrane</keyword>
<evidence type="ECO:0008006" key="5">
    <source>
        <dbReference type="Google" id="ProtNLM"/>
    </source>
</evidence>
<evidence type="ECO:0000256" key="2">
    <source>
        <dbReference type="SAM" id="Phobius"/>
    </source>
</evidence>
<dbReference type="InterPro" id="IPR031982">
    <property type="entry name" value="PilE-like"/>
</dbReference>
<dbReference type="AlphaFoldDB" id="A0A1F6TM98"/>
<feature type="region of interest" description="Disordered" evidence="1">
    <location>
        <begin position="126"/>
        <end position="163"/>
    </location>
</feature>
<dbReference type="STRING" id="1817764.A2637_00975"/>
<dbReference type="EMBL" id="MFSY01000051">
    <property type="protein sequence ID" value="OGI46263.1"/>
    <property type="molecule type" value="Genomic_DNA"/>
</dbReference>
<organism evidence="3 4">
    <name type="scientific">Candidatus Muproteobacteria bacterium RIFCSPHIGHO2_01_FULL_65_16</name>
    <dbReference type="NCBI Taxonomy" id="1817764"/>
    <lineage>
        <taxon>Bacteria</taxon>
        <taxon>Pseudomonadati</taxon>
        <taxon>Pseudomonadota</taxon>
        <taxon>Candidatus Muproteobacteria</taxon>
    </lineage>
</organism>
<evidence type="ECO:0000256" key="1">
    <source>
        <dbReference type="SAM" id="MobiDB-lite"/>
    </source>
</evidence>
<name>A0A1F6TM98_9PROT</name>